<evidence type="ECO:0000256" key="12">
    <source>
        <dbReference type="ARBA" id="ARBA00022989"/>
    </source>
</evidence>
<dbReference type="PANTHER" id="PTHR43065:SF46">
    <property type="entry name" value="C4-DICARBOXYLATE TRANSPORT SENSOR PROTEIN DCTB"/>
    <property type="match status" value="1"/>
</dbReference>
<evidence type="ECO:0000256" key="1">
    <source>
        <dbReference type="ARBA" id="ARBA00000085"/>
    </source>
</evidence>
<keyword evidence="7" id="KW-0808">Transferase</keyword>
<dbReference type="InterPro" id="IPR036890">
    <property type="entry name" value="HATPase_C_sf"/>
</dbReference>
<comment type="catalytic activity">
    <reaction evidence="1">
        <text>ATP + protein L-histidine = ADP + protein N-phospho-L-histidine.</text>
        <dbReference type="EC" id="2.7.13.3"/>
    </reaction>
</comment>
<keyword evidence="8 17" id="KW-0812">Transmembrane</keyword>
<organism evidence="19 20">
    <name type="scientific">Aquincola agrisoli</name>
    <dbReference type="NCBI Taxonomy" id="3119538"/>
    <lineage>
        <taxon>Bacteria</taxon>
        <taxon>Pseudomonadati</taxon>
        <taxon>Pseudomonadota</taxon>
        <taxon>Betaproteobacteria</taxon>
        <taxon>Burkholderiales</taxon>
        <taxon>Sphaerotilaceae</taxon>
        <taxon>Aquincola</taxon>
    </lineage>
</organism>
<evidence type="ECO:0000256" key="4">
    <source>
        <dbReference type="ARBA" id="ARBA00022475"/>
    </source>
</evidence>
<keyword evidence="5" id="KW-0997">Cell inner membrane</keyword>
<feature type="domain" description="Histidine kinase" evidence="18">
    <location>
        <begin position="413"/>
        <end position="634"/>
    </location>
</feature>
<dbReference type="PIRSF" id="PIRSF036431">
    <property type="entry name" value="STHK_DctB"/>
    <property type="match status" value="1"/>
</dbReference>
<dbReference type="CDD" id="cd00082">
    <property type="entry name" value="HisKA"/>
    <property type="match status" value="1"/>
</dbReference>
<dbReference type="Pfam" id="PF02518">
    <property type="entry name" value="HATPase_c"/>
    <property type="match status" value="1"/>
</dbReference>
<dbReference type="EC" id="2.7.13.3" evidence="3"/>
<dbReference type="InterPro" id="IPR005467">
    <property type="entry name" value="His_kinase_dom"/>
</dbReference>
<dbReference type="EMBL" id="JAZIBG010000044">
    <property type="protein sequence ID" value="MEF7616389.1"/>
    <property type="molecule type" value="Genomic_DNA"/>
</dbReference>
<dbReference type="InterPro" id="IPR003661">
    <property type="entry name" value="HisK_dim/P_dom"/>
</dbReference>
<gene>
    <name evidence="19" type="ORF">V4F39_20910</name>
</gene>
<name>A0AAW9QAX2_9BURK</name>
<dbReference type="InterPro" id="IPR003594">
    <property type="entry name" value="HATPase_dom"/>
</dbReference>
<comment type="subcellular location">
    <subcellularLocation>
        <location evidence="2">Cell inner membrane</location>
        <topology evidence="2">Multi-pass membrane protein</topology>
    </subcellularLocation>
</comment>
<proteinExistence type="predicted"/>
<keyword evidence="13" id="KW-0902">Two-component regulatory system</keyword>
<comment type="caution">
    <text evidence="19">The sequence shown here is derived from an EMBL/GenBank/DDBJ whole genome shotgun (WGS) entry which is preliminary data.</text>
</comment>
<keyword evidence="10" id="KW-0418">Kinase</keyword>
<dbReference type="SMART" id="SM00387">
    <property type="entry name" value="HATPase_c"/>
    <property type="match status" value="1"/>
</dbReference>
<dbReference type="SUPFAM" id="SSF47384">
    <property type="entry name" value="Homodimeric domain of signal transducing histidine kinase"/>
    <property type="match status" value="1"/>
</dbReference>
<evidence type="ECO:0000256" key="16">
    <source>
        <dbReference type="SAM" id="Coils"/>
    </source>
</evidence>
<sequence length="641" mass="69933">MSSQQAPGRPVLPFWRRLLWGALAVSFITASSWLGFHLSENQGIASLRAESNHRLDLFASAVEGMVKRLEHVPATIQLSHDVLNLLRDPANPRRVQAADSYLRRLNAHVGSVSAFVLNDRGVVLASSNTDRADDSRVGEDVSFRPYFLEALSGRVGRHFAIGVRGEPGYFVSHPIRDGARVIGVAAIKISLEPIDQTWQMVGSPALLADANQVVIHSSQPGWRYTALVDLPVERRVDLLLTRMYNSMRIRPFPLSPLLWIGEDGQLVDSRGQAGPQQLMRSTSGGGMLVLSRPLDGMDWRVMMFLDLREVRTAAAFNGMMASVAAAFLLLLALFIAQRRRIQRQRLESRQLLERANAELEQKVATRTQDLTDANDRLRKEVADREQAEQTLRATQSELVHAAKMAVLGQLATGITHELTQPLGAIRTLSGNAIEFLKRGDMKTLSGNLGIIARLADQMGSIIHPLKGFARKSDPAPARTDVAVALGNALFLYGLRLRKEGIEVVNLCEPGAVTAWCDANRLEQVLINLVGNAIDAMANSPTKTLTLAADYEEADPDAGPPRWARIDVIDSGAGLDEKTLAHLFEPFFTTKTQGAGLGLGLAISRDIAREFGGDIEAHSRPDGGACFSLRLPAAASQETLTA</sequence>
<feature type="transmembrane region" description="Helical" evidence="17">
    <location>
        <begin position="314"/>
        <end position="336"/>
    </location>
</feature>
<evidence type="ECO:0000313" key="20">
    <source>
        <dbReference type="Proteomes" id="UP001336250"/>
    </source>
</evidence>
<evidence type="ECO:0000256" key="6">
    <source>
        <dbReference type="ARBA" id="ARBA00022553"/>
    </source>
</evidence>
<evidence type="ECO:0000256" key="3">
    <source>
        <dbReference type="ARBA" id="ARBA00012438"/>
    </source>
</evidence>
<dbReference type="SUPFAM" id="SSF103190">
    <property type="entry name" value="Sensory domain-like"/>
    <property type="match status" value="1"/>
</dbReference>
<dbReference type="Gene3D" id="3.30.450.20">
    <property type="entry name" value="PAS domain"/>
    <property type="match status" value="2"/>
</dbReference>
<dbReference type="InterPro" id="IPR029151">
    <property type="entry name" value="Sensor-like_sf"/>
</dbReference>
<protein>
    <recommendedName>
        <fullName evidence="15">C4-dicarboxylate transport sensor protein DctB</fullName>
        <ecNumber evidence="3">2.7.13.3</ecNumber>
    </recommendedName>
</protein>
<evidence type="ECO:0000256" key="5">
    <source>
        <dbReference type="ARBA" id="ARBA00022519"/>
    </source>
</evidence>
<evidence type="ECO:0000256" key="7">
    <source>
        <dbReference type="ARBA" id="ARBA00022679"/>
    </source>
</evidence>
<keyword evidence="4" id="KW-1003">Cell membrane</keyword>
<evidence type="ECO:0000256" key="15">
    <source>
        <dbReference type="ARBA" id="ARBA00073143"/>
    </source>
</evidence>
<evidence type="ECO:0000259" key="18">
    <source>
        <dbReference type="PROSITE" id="PS50109"/>
    </source>
</evidence>
<dbReference type="GO" id="GO:0005524">
    <property type="term" value="F:ATP binding"/>
    <property type="evidence" value="ECO:0007669"/>
    <property type="project" value="UniProtKB-KW"/>
</dbReference>
<evidence type="ECO:0000256" key="14">
    <source>
        <dbReference type="ARBA" id="ARBA00023136"/>
    </source>
</evidence>
<dbReference type="InterPro" id="IPR004358">
    <property type="entry name" value="Sig_transdc_His_kin-like_C"/>
</dbReference>
<dbReference type="Proteomes" id="UP001336250">
    <property type="component" value="Unassembled WGS sequence"/>
</dbReference>
<dbReference type="RefSeq" id="WP_332291870.1">
    <property type="nucleotide sequence ID" value="NZ_JAZIBG010000044.1"/>
</dbReference>
<evidence type="ECO:0000256" key="2">
    <source>
        <dbReference type="ARBA" id="ARBA00004429"/>
    </source>
</evidence>
<dbReference type="CDD" id="cd12914">
    <property type="entry name" value="PDC1_DGC_like"/>
    <property type="match status" value="1"/>
</dbReference>
<keyword evidence="14 17" id="KW-0472">Membrane</keyword>
<evidence type="ECO:0000256" key="8">
    <source>
        <dbReference type="ARBA" id="ARBA00022692"/>
    </source>
</evidence>
<dbReference type="SUPFAM" id="SSF55874">
    <property type="entry name" value="ATPase domain of HSP90 chaperone/DNA topoisomerase II/histidine kinase"/>
    <property type="match status" value="1"/>
</dbReference>
<evidence type="ECO:0000256" key="13">
    <source>
        <dbReference type="ARBA" id="ARBA00023012"/>
    </source>
</evidence>
<keyword evidence="16" id="KW-0175">Coiled coil</keyword>
<dbReference type="InterPro" id="IPR036097">
    <property type="entry name" value="HisK_dim/P_sf"/>
</dbReference>
<dbReference type="GO" id="GO:0000155">
    <property type="term" value="F:phosphorelay sensor kinase activity"/>
    <property type="evidence" value="ECO:0007669"/>
    <property type="project" value="InterPro"/>
</dbReference>
<evidence type="ECO:0000313" key="19">
    <source>
        <dbReference type="EMBL" id="MEF7616389.1"/>
    </source>
</evidence>
<keyword evidence="12 17" id="KW-1133">Transmembrane helix</keyword>
<accession>A0AAW9QAX2</accession>
<evidence type="ECO:0000256" key="9">
    <source>
        <dbReference type="ARBA" id="ARBA00022741"/>
    </source>
</evidence>
<dbReference type="PROSITE" id="PS50109">
    <property type="entry name" value="HIS_KIN"/>
    <property type="match status" value="1"/>
</dbReference>
<dbReference type="PANTHER" id="PTHR43065">
    <property type="entry name" value="SENSOR HISTIDINE KINASE"/>
    <property type="match status" value="1"/>
</dbReference>
<feature type="coiled-coil region" evidence="16">
    <location>
        <begin position="338"/>
        <end position="404"/>
    </location>
</feature>
<dbReference type="Gene3D" id="3.30.565.10">
    <property type="entry name" value="Histidine kinase-like ATPase, C-terminal domain"/>
    <property type="match status" value="1"/>
</dbReference>
<evidence type="ECO:0000256" key="10">
    <source>
        <dbReference type="ARBA" id="ARBA00022777"/>
    </source>
</evidence>
<keyword evidence="9" id="KW-0547">Nucleotide-binding</keyword>
<keyword evidence="20" id="KW-1185">Reference proteome</keyword>
<evidence type="ECO:0000256" key="17">
    <source>
        <dbReference type="SAM" id="Phobius"/>
    </source>
</evidence>
<dbReference type="GO" id="GO:0005886">
    <property type="term" value="C:plasma membrane"/>
    <property type="evidence" value="ECO:0007669"/>
    <property type="project" value="UniProtKB-SubCell"/>
</dbReference>
<dbReference type="PRINTS" id="PR00344">
    <property type="entry name" value="BCTRLSENSOR"/>
</dbReference>
<reference evidence="19 20" key="1">
    <citation type="submission" date="2024-02" db="EMBL/GenBank/DDBJ databases">
        <title>Genome sequence of Aquincola sp. MAHUQ-54.</title>
        <authorList>
            <person name="Huq M.A."/>
        </authorList>
    </citation>
    <scope>NUCLEOTIDE SEQUENCE [LARGE SCALE GENOMIC DNA]</scope>
    <source>
        <strain evidence="19 20">MAHUQ-54</strain>
    </source>
</reference>
<keyword evidence="6" id="KW-0597">Phosphoprotein</keyword>
<evidence type="ECO:0000256" key="11">
    <source>
        <dbReference type="ARBA" id="ARBA00022840"/>
    </source>
</evidence>
<keyword evidence="11 19" id="KW-0067">ATP-binding</keyword>
<dbReference type="FunFam" id="1.10.287.130:FF:000049">
    <property type="entry name" value="C4-dicarboxylate transport sensor protein DctB"/>
    <property type="match status" value="1"/>
</dbReference>
<dbReference type="AlphaFoldDB" id="A0AAW9QAX2"/>
<dbReference type="InterPro" id="IPR017055">
    <property type="entry name" value="Sig_transdc_His_kinase_DctB"/>
</dbReference>
<dbReference type="Gene3D" id="1.10.287.130">
    <property type="match status" value="1"/>
</dbReference>